<evidence type="ECO:0000313" key="2">
    <source>
        <dbReference type="EMBL" id="KAG7415781.1"/>
    </source>
</evidence>
<dbReference type="AlphaFoldDB" id="A0A8J5P019"/>
<dbReference type="EMBL" id="JAELUQ010000004">
    <property type="protein sequence ID" value="KAG7415781.1"/>
    <property type="molecule type" value="Genomic_DNA"/>
</dbReference>
<evidence type="ECO:0000313" key="3">
    <source>
        <dbReference type="Proteomes" id="UP000694050"/>
    </source>
</evidence>
<feature type="region of interest" description="Disordered" evidence="1">
    <location>
        <begin position="227"/>
        <end position="253"/>
    </location>
</feature>
<dbReference type="Proteomes" id="UP000694050">
    <property type="component" value="Unassembled WGS sequence"/>
</dbReference>
<feature type="compositionally biased region" description="Acidic residues" evidence="1">
    <location>
        <begin position="393"/>
        <end position="403"/>
    </location>
</feature>
<gene>
    <name evidence="2" type="ORF">Forpe1208_v006796</name>
</gene>
<protein>
    <submittedName>
        <fullName evidence="2">Uncharacterized protein</fullName>
    </submittedName>
</protein>
<comment type="caution">
    <text evidence="2">The sequence shown here is derived from an EMBL/GenBank/DDBJ whole genome shotgun (WGS) entry which is preliminary data.</text>
</comment>
<accession>A0A8J5P019</accession>
<feature type="compositionally biased region" description="Basic and acidic residues" evidence="1">
    <location>
        <begin position="243"/>
        <end position="252"/>
    </location>
</feature>
<reference evidence="2" key="1">
    <citation type="submission" date="2021-04" db="EMBL/GenBank/DDBJ databases">
        <title>First draft genome resource for Brassicaceae pathogens Fusarium oxysporum f. sp. raphani and Fusarium oxysporum f. sp. rapae.</title>
        <authorList>
            <person name="Asai S."/>
        </authorList>
    </citation>
    <scope>NUCLEOTIDE SEQUENCE</scope>
    <source>
        <strain evidence="2">Tf1208</strain>
    </source>
</reference>
<feature type="compositionally biased region" description="Basic and acidic residues" evidence="1">
    <location>
        <begin position="383"/>
        <end position="392"/>
    </location>
</feature>
<evidence type="ECO:0000256" key="1">
    <source>
        <dbReference type="SAM" id="MobiDB-lite"/>
    </source>
</evidence>
<sequence length="524" mass="59845">MPNVHTLASRPMDIQRRLQVPSLDYSISVDGLRNLLGQNGTTLRLNVGFTDFLLPLLESLTTQAKDNGPTSKITRLLYADEDVQCLSGLHRMTSLKPNIFDHLLQLDLCLSCNYGEGYAPRGFTACLANARSLETLKICNEQVLIPCSPSIIPTLPELANVEFVEMNLIGRPEDPLISETVDFIRRHAKTLKRLCFTSSVVKGFFLAELSNLNMLRSERFVIASEDDTDDDDYGNVTNNGSESHGENMHGGEETQTSTHTLIFDSTTCERAAFYATRDNLWKERGYNLKDVKALDSATLERRDEHGIAHDIGPGSIYHFETGLWVNSDEIFYDPVADEEVDDHFEKRELPKDDSWTIQGQRSWDSETGLWRDGDGKLKKFATERGLPERPEVPDEDEGSDFDIDMQPFYDREEDEYLLRIENSPRWDWRRDAEGDVWYWKVSGTVGHATEIWRFEHKEEFAYGNEPLDFWDDWYDDRGDKAEATPYGWNLVAFSECHELGSEIPQRGTCESVHDDPSCLTFTFA</sequence>
<organism evidence="2 3">
    <name type="scientific">Fusarium oxysporum f. sp. rapae</name>
    <dbReference type="NCBI Taxonomy" id="485398"/>
    <lineage>
        <taxon>Eukaryota</taxon>
        <taxon>Fungi</taxon>
        <taxon>Dikarya</taxon>
        <taxon>Ascomycota</taxon>
        <taxon>Pezizomycotina</taxon>
        <taxon>Sordariomycetes</taxon>
        <taxon>Hypocreomycetidae</taxon>
        <taxon>Hypocreales</taxon>
        <taxon>Nectriaceae</taxon>
        <taxon>Fusarium</taxon>
        <taxon>Fusarium oxysporum species complex</taxon>
    </lineage>
</organism>
<name>A0A8J5P019_FUSOX</name>
<proteinExistence type="predicted"/>
<feature type="region of interest" description="Disordered" evidence="1">
    <location>
        <begin position="383"/>
        <end position="403"/>
    </location>
</feature>